<proteinExistence type="predicted"/>
<evidence type="ECO:0008006" key="3">
    <source>
        <dbReference type="Google" id="ProtNLM"/>
    </source>
</evidence>
<gene>
    <name evidence="1" type="ORF">ACFQDO_15505</name>
</gene>
<organism evidence="1 2">
    <name type="scientific">Angustibacter luteus</name>
    <dbReference type="NCBI Taxonomy" id="658456"/>
    <lineage>
        <taxon>Bacteria</taxon>
        <taxon>Bacillati</taxon>
        <taxon>Actinomycetota</taxon>
        <taxon>Actinomycetes</taxon>
        <taxon>Kineosporiales</taxon>
        <taxon>Kineosporiaceae</taxon>
    </lineage>
</organism>
<evidence type="ECO:0000313" key="2">
    <source>
        <dbReference type="Proteomes" id="UP001596189"/>
    </source>
</evidence>
<sequence length="160" mass="16890">MALPTNQSVKDLFEGLLGREVTLSHGRRPDMEAKVGPCTAVYVDDRNQLTTVAVMDFPLTASVGAALGLVPPGGAEAAVEDGVLPDSLQENANELLNVLAGTVNEFSDVHQRLHHVHRPGEVLPADIVPWTIAITGRVDITIAPKGYPSGDLSIVSVLPV</sequence>
<dbReference type="RefSeq" id="WP_345718518.1">
    <property type="nucleotide sequence ID" value="NZ_BAABFP010000009.1"/>
</dbReference>
<comment type="caution">
    <text evidence="1">The sequence shown here is derived from an EMBL/GenBank/DDBJ whole genome shotgun (WGS) entry which is preliminary data.</text>
</comment>
<keyword evidence="2" id="KW-1185">Reference proteome</keyword>
<reference evidence="2" key="1">
    <citation type="journal article" date="2019" name="Int. J. Syst. Evol. Microbiol.">
        <title>The Global Catalogue of Microorganisms (GCM) 10K type strain sequencing project: providing services to taxonomists for standard genome sequencing and annotation.</title>
        <authorList>
            <consortium name="The Broad Institute Genomics Platform"/>
            <consortium name="The Broad Institute Genome Sequencing Center for Infectious Disease"/>
            <person name="Wu L."/>
            <person name="Ma J."/>
        </authorList>
    </citation>
    <scope>NUCLEOTIDE SEQUENCE [LARGE SCALE GENOMIC DNA]</scope>
    <source>
        <strain evidence="2">KACC 14249</strain>
    </source>
</reference>
<name>A0ABW1JIF7_9ACTN</name>
<dbReference type="EMBL" id="JBHSRD010000005">
    <property type="protein sequence ID" value="MFC6008543.1"/>
    <property type="molecule type" value="Genomic_DNA"/>
</dbReference>
<accession>A0ABW1JIF7</accession>
<protein>
    <recommendedName>
        <fullName evidence="3">Chemotaxis phosphatase CheX-like domain-containing protein</fullName>
    </recommendedName>
</protein>
<dbReference type="Proteomes" id="UP001596189">
    <property type="component" value="Unassembled WGS sequence"/>
</dbReference>
<evidence type="ECO:0000313" key="1">
    <source>
        <dbReference type="EMBL" id="MFC6008543.1"/>
    </source>
</evidence>